<dbReference type="AlphaFoldDB" id="A0A369QCA9"/>
<feature type="domain" description="Double zinc ribbon" evidence="3">
    <location>
        <begin position="22"/>
        <end position="81"/>
    </location>
</feature>
<proteinExistence type="inferred from homology"/>
<dbReference type="InterPro" id="IPR044005">
    <property type="entry name" value="DZR_2"/>
</dbReference>
<dbReference type="RefSeq" id="WP_115366172.1">
    <property type="nucleotide sequence ID" value="NZ_QBKA01000002.1"/>
</dbReference>
<dbReference type="PANTHER" id="PTHR47505">
    <property type="entry name" value="DNA UTILIZATION PROTEIN YHGH"/>
    <property type="match status" value="1"/>
</dbReference>
<evidence type="ECO:0000256" key="1">
    <source>
        <dbReference type="ARBA" id="ARBA00008007"/>
    </source>
</evidence>
<dbReference type="Proteomes" id="UP000253727">
    <property type="component" value="Unassembled WGS sequence"/>
</dbReference>
<dbReference type="InterPro" id="IPR051910">
    <property type="entry name" value="ComF/GntX_DNA_util-trans"/>
</dbReference>
<dbReference type="Gene3D" id="3.40.50.2020">
    <property type="match status" value="1"/>
</dbReference>
<dbReference type="InterPro" id="IPR029057">
    <property type="entry name" value="PRTase-like"/>
</dbReference>
<sequence>METRSFLGRLGHEVGEALTPAVDLAFPPRCALCGDAIAAQTGLCIDCWATLAVPGEPSCRLCQRPLATGPLDGEPVCAPCLADAPRHNGIAAATLYNESSRQLVLSFKHGRRLGLAPVLARLMAARLPTLEGNWILIPVPLHRLRLWKRGYNQAVLLASGIARLRGLPLLREGLIRRKSTPSLGGLGKRARAKVLTGALAVNKHHSETIRGANIILVDDVLTSGATSDACIKALKKAGANKIMVSCFARVMDEALDNAHHAAPNTDLLLNSDTAYENARG</sequence>
<evidence type="ECO:0000259" key="2">
    <source>
        <dbReference type="Pfam" id="PF00156"/>
    </source>
</evidence>
<evidence type="ECO:0000313" key="5">
    <source>
        <dbReference type="Proteomes" id="UP000253727"/>
    </source>
</evidence>
<accession>A0A369QCA9</accession>
<evidence type="ECO:0000313" key="4">
    <source>
        <dbReference type="EMBL" id="RDC59908.1"/>
    </source>
</evidence>
<dbReference type="SUPFAM" id="SSF53271">
    <property type="entry name" value="PRTase-like"/>
    <property type="match status" value="1"/>
</dbReference>
<evidence type="ECO:0000259" key="3">
    <source>
        <dbReference type="Pfam" id="PF18912"/>
    </source>
</evidence>
<comment type="caution">
    <text evidence="4">The sequence shown here is derived from an EMBL/GenBank/DDBJ whole genome shotgun (WGS) entry which is preliminary data.</text>
</comment>
<dbReference type="OrthoDB" id="9779910at2"/>
<dbReference type="InterPro" id="IPR000836">
    <property type="entry name" value="PRTase_dom"/>
</dbReference>
<protein>
    <submittedName>
        <fullName evidence="4">Competence protein</fullName>
    </submittedName>
</protein>
<dbReference type="CDD" id="cd06223">
    <property type="entry name" value="PRTases_typeI"/>
    <property type="match status" value="1"/>
</dbReference>
<dbReference type="EMBL" id="QBKA01000002">
    <property type="protein sequence ID" value="RDC59908.1"/>
    <property type="molecule type" value="Genomic_DNA"/>
</dbReference>
<dbReference type="Pfam" id="PF18912">
    <property type="entry name" value="DZR_2"/>
    <property type="match status" value="1"/>
</dbReference>
<dbReference type="Pfam" id="PF00156">
    <property type="entry name" value="Pribosyltran"/>
    <property type="match status" value="1"/>
</dbReference>
<feature type="domain" description="Phosphoribosyltransferase" evidence="2">
    <location>
        <begin position="199"/>
        <end position="257"/>
    </location>
</feature>
<reference evidence="4 5" key="1">
    <citation type="submission" date="2018-04" db="EMBL/GenBank/DDBJ databases">
        <title>Altererythrobacter sp. HME9302 genome sequencing and assembly.</title>
        <authorList>
            <person name="Kang H."/>
            <person name="Kim H."/>
            <person name="Joh K."/>
        </authorList>
    </citation>
    <scope>NUCLEOTIDE SEQUENCE [LARGE SCALE GENOMIC DNA]</scope>
    <source>
        <strain evidence="4 5">HME9302</strain>
    </source>
</reference>
<comment type="similarity">
    <text evidence="1">Belongs to the ComF/GntX family.</text>
</comment>
<keyword evidence="5" id="KW-1185">Reference proteome</keyword>
<organism evidence="4 5">
    <name type="scientific">Alteripontixanthobacter maritimus</name>
    <dbReference type="NCBI Taxonomy" id="2161824"/>
    <lineage>
        <taxon>Bacteria</taxon>
        <taxon>Pseudomonadati</taxon>
        <taxon>Pseudomonadota</taxon>
        <taxon>Alphaproteobacteria</taxon>
        <taxon>Sphingomonadales</taxon>
        <taxon>Erythrobacteraceae</taxon>
        <taxon>Alteripontixanthobacter</taxon>
    </lineage>
</organism>
<name>A0A369QCA9_9SPHN</name>
<gene>
    <name evidence="4" type="ORF">HME9302_01105</name>
</gene>
<dbReference type="PANTHER" id="PTHR47505:SF1">
    <property type="entry name" value="DNA UTILIZATION PROTEIN YHGH"/>
    <property type="match status" value="1"/>
</dbReference>